<evidence type="ECO:0000313" key="2">
    <source>
        <dbReference type="Proteomes" id="UP000886501"/>
    </source>
</evidence>
<dbReference type="EMBL" id="MU117994">
    <property type="protein sequence ID" value="KAF9649722.1"/>
    <property type="molecule type" value="Genomic_DNA"/>
</dbReference>
<reference evidence="1" key="1">
    <citation type="submission" date="2019-10" db="EMBL/GenBank/DDBJ databases">
        <authorList>
            <consortium name="DOE Joint Genome Institute"/>
            <person name="Kuo A."/>
            <person name="Miyauchi S."/>
            <person name="Kiss E."/>
            <person name="Drula E."/>
            <person name="Kohler A."/>
            <person name="Sanchez-Garcia M."/>
            <person name="Andreopoulos B."/>
            <person name="Barry K.W."/>
            <person name="Bonito G."/>
            <person name="Buee M."/>
            <person name="Carver A."/>
            <person name="Chen C."/>
            <person name="Cichocki N."/>
            <person name="Clum A."/>
            <person name="Culley D."/>
            <person name="Crous P.W."/>
            <person name="Fauchery L."/>
            <person name="Girlanda M."/>
            <person name="Hayes R."/>
            <person name="Keri Z."/>
            <person name="Labutti K."/>
            <person name="Lipzen A."/>
            <person name="Lombard V."/>
            <person name="Magnuson J."/>
            <person name="Maillard F."/>
            <person name="Morin E."/>
            <person name="Murat C."/>
            <person name="Nolan M."/>
            <person name="Ohm R."/>
            <person name="Pangilinan J."/>
            <person name="Pereira M."/>
            <person name="Perotto S."/>
            <person name="Peter M."/>
            <person name="Riley R."/>
            <person name="Sitrit Y."/>
            <person name="Stielow B."/>
            <person name="Szollosi G."/>
            <person name="Zifcakova L."/>
            <person name="Stursova M."/>
            <person name="Spatafora J.W."/>
            <person name="Tedersoo L."/>
            <person name="Vaario L.-M."/>
            <person name="Yamada A."/>
            <person name="Yan M."/>
            <person name="Wang P."/>
            <person name="Xu J."/>
            <person name="Bruns T."/>
            <person name="Baldrian P."/>
            <person name="Vilgalys R."/>
            <person name="Henrissat B."/>
            <person name="Grigoriev I.V."/>
            <person name="Hibbett D."/>
            <person name="Nagy L.G."/>
            <person name="Martin F.M."/>
        </authorList>
    </citation>
    <scope>NUCLEOTIDE SEQUENCE</scope>
    <source>
        <strain evidence="1">P2</strain>
    </source>
</reference>
<protein>
    <submittedName>
        <fullName evidence="1">Uncharacterized protein</fullName>
    </submittedName>
</protein>
<comment type="caution">
    <text evidence="1">The sequence shown here is derived from an EMBL/GenBank/DDBJ whole genome shotgun (WGS) entry which is preliminary data.</text>
</comment>
<accession>A0ACB6ZJE7</accession>
<name>A0ACB6ZJE7_THEGA</name>
<dbReference type="Proteomes" id="UP000886501">
    <property type="component" value="Unassembled WGS sequence"/>
</dbReference>
<sequence>MEPATPRKFKSNVLAALDVKPNLDPLPTQTKRKQTPGSPDPRQPKKVAAGIRSNIPGLENVLFSTILQPPPSSAGLPRDHRQEFGIHYNEDAPISRLDLAAPDQQEQLAAFVSNAIENVGEKITVKDATENLGLKTKHHFLPGMEVRLLPHQIIGVSWMVRQERESGLKGGILADEMGLGKTVQMIALMTINQPEPGARNRATLIVVPAALLTQWKEEIEDKTNDVFKVHIHHGKDKLKKLSTMKEKDVIITSYGTVCSEYQIGRDVKEEDEGGWLAKHGGLLAQMEWYRVILDEAQFIRTRTTRASLAVAKLRSRYRWMLSGTPVTNTLADIYPLLRFGRFRPFNTWDDFNKYIARVQYDDAPMATTRAQGVLKPLLLRRRKDTTLDGEPLLVLPEKRTKIETLEFSPEEREACQLIYDDFERKTKIKVNRFVKEGSLLKNHTAVLVMILRLRQICAHPYLILTSDASSGDATAVTGVGEDNELRRAMAVNGYDWVNMMKQRFLSRARALDFQFNGDEEAGLVCPACRDLMTPDNGRVLSCSHEICADCLVQLRDAPITHDGQFGHGDEREREFEAAATSGFRLCPTCKKAVDFNDKQVFKSSAFEPTPEAIMNADLAEERVKAENRRTMSLPPHPTAADIDAMELTDSSDDELPAFEELLQSSSQKSNSKKTMKRLESMKLEDDGFEMMGGPSKDKGKQKAKDDDEKEDLDPRLIEIWKRANADLEPSTKMLALLRLLKSWDATGDKTICFSQWTSVLDLVETLFARRGIQNLRYDGKMNRGSREIVLATFKKPGGPRVLLLSTKCGSVGLNLTSANRCINLDLSWNYQSESQAYDRVHRIGQEKEVFIHRLVVRDTVEDRMLRLQETKKGLAQAALGEGGTIKLHKLSVKELKALFGMSRNEDPK</sequence>
<gene>
    <name evidence="1" type="ORF">BDM02DRAFT_3186073</name>
</gene>
<reference evidence="1" key="2">
    <citation type="journal article" date="2020" name="Nat. Commun.">
        <title>Large-scale genome sequencing of mycorrhizal fungi provides insights into the early evolution of symbiotic traits.</title>
        <authorList>
            <person name="Miyauchi S."/>
            <person name="Kiss E."/>
            <person name="Kuo A."/>
            <person name="Drula E."/>
            <person name="Kohler A."/>
            <person name="Sanchez-Garcia M."/>
            <person name="Morin E."/>
            <person name="Andreopoulos B."/>
            <person name="Barry K.W."/>
            <person name="Bonito G."/>
            <person name="Buee M."/>
            <person name="Carver A."/>
            <person name="Chen C."/>
            <person name="Cichocki N."/>
            <person name="Clum A."/>
            <person name="Culley D."/>
            <person name="Crous P.W."/>
            <person name="Fauchery L."/>
            <person name="Girlanda M."/>
            <person name="Hayes R.D."/>
            <person name="Keri Z."/>
            <person name="LaButti K."/>
            <person name="Lipzen A."/>
            <person name="Lombard V."/>
            <person name="Magnuson J."/>
            <person name="Maillard F."/>
            <person name="Murat C."/>
            <person name="Nolan M."/>
            <person name="Ohm R.A."/>
            <person name="Pangilinan J."/>
            <person name="Pereira M.F."/>
            <person name="Perotto S."/>
            <person name="Peter M."/>
            <person name="Pfister S."/>
            <person name="Riley R."/>
            <person name="Sitrit Y."/>
            <person name="Stielow J.B."/>
            <person name="Szollosi G."/>
            <person name="Zifcakova L."/>
            <person name="Stursova M."/>
            <person name="Spatafora J.W."/>
            <person name="Tedersoo L."/>
            <person name="Vaario L.M."/>
            <person name="Yamada A."/>
            <person name="Yan M."/>
            <person name="Wang P."/>
            <person name="Xu J."/>
            <person name="Bruns T."/>
            <person name="Baldrian P."/>
            <person name="Vilgalys R."/>
            <person name="Dunand C."/>
            <person name="Henrissat B."/>
            <person name="Grigoriev I.V."/>
            <person name="Hibbett D."/>
            <person name="Nagy L.G."/>
            <person name="Martin F.M."/>
        </authorList>
    </citation>
    <scope>NUCLEOTIDE SEQUENCE</scope>
    <source>
        <strain evidence="1">P2</strain>
    </source>
</reference>
<keyword evidence="2" id="KW-1185">Reference proteome</keyword>
<organism evidence="1 2">
    <name type="scientific">Thelephora ganbajun</name>
    <name type="common">Ganba fungus</name>
    <dbReference type="NCBI Taxonomy" id="370292"/>
    <lineage>
        <taxon>Eukaryota</taxon>
        <taxon>Fungi</taxon>
        <taxon>Dikarya</taxon>
        <taxon>Basidiomycota</taxon>
        <taxon>Agaricomycotina</taxon>
        <taxon>Agaricomycetes</taxon>
        <taxon>Thelephorales</taxon>
        <taxon>Thelephoraceae</taxon>
        <taxon>Thelephora</taxon>
    </lineage>
</organism>
<proteinExistence type="predicted"/>
<evidence type="ECO:0000313" key="1">
    <source>
        <dbReference type="EMBL" id="KAF9649722.1"/>
    </source>
</evidence>